<organism evidence="3 4">
    <name type="scientific">Bacillus halotolerans</name>
    <dbReference type="NCBI Taxonomy" id="260554"/>
    <lineage>
        <taxon>Bacteria</taxon>
        <taxon>Bacillati</taxon>
        <taxon>Bacillota</taxon>
        <taxon>Bacilli</taxon>
        <taxon>Bacillales</taxon>
        <taxon>Bacillaceae</taxon>
        <taxon>Bacillus</taxon>
    </lineage>
</organism>
<evidence type="ECO:0000313" key="4">
    <source>
        <dbReference type="Proteomes" id="UP001164713"/>
    </source>
</evidence>
<protein>
    <submittedName>
        <fullName evidence="3">BppU family phage baseplate upper protein</fullName>
    </submittedName>
</protein>
<proteinExistence type="predicted"/>
<dbReference type="EMBL" id="CP114066">
    <property type="protein sequence ID" value="WAT23177.1"/>
    <property type="molecule type" value="Genomic_DNA"/>
</dbReference>
<evidence type="ECO:0000259" key="2">
    <source>
        <dbReference type="Pfam" id="PF10651"/>
    </source>
</evidence>
<dbReference type="Gene3D" id="2.60.40.3350">
    <property type="match status" value="1"/>
</dbReference>
<feature type="region of interest" description="Disordered" evidence="1">
    <location>
        <begin position="172"/>
        <end position="198"/>
    </location>
</feature>
<evidence type="ECO:0000313" key="3">
    <source>
        <dbReference type="EMBL" id="WAT23177.1"/>
    </source>
</evidence>
<sequence length="491" mass="54397">MIYKNANVTFDINSRKSDGRATNIQFMTQDTGSAKLSFSFTKDGVPLPLSAVDAKIVLLYPDGSFYKKSLTIIDKVNGKAEYILSDEELKHYGVVKAELKLYYTNGQALATSFFTFTISKTLEDQNIVPVAEYYIDDVESFRAGLNKTMDEISQTVEELKAKFADLENIETKDGAQEKADTAEQNAKDFTDEHANDQTKHITAKERELWNAKETPSGAQGKVNAHANKTDIHVTQSDKDKWNGAQLFKITNDVGGVLISIADTDDFLSKIVKAGKTFGTFYSTGKATNSPSTVSTRGMFHFTSLDSNGLGTFGYVIAIDYKNNVFTNYLDLSQGWTGWSKVETQAETQTKIEKFLTDAKSYTDSLEKRLTELTWFSPMLQNSWVNYTDTNATDQTKYKVRYAKDVTGTVFVEGAISKGIIGFGVPAFILPEGYRPARAIQWVGVASQGGMSGIPQTHRLLVDIDGKVIIENCSNTVKPNDYISLGFCFKAV</sequence>
<dbReference type="Pfam" id="PF10651">
    <property type="entry name" value="BppU_N"/>
    <property type="match status" value="1"/>
</dbReference>
<feature type="domain" description="BppU N-terminal" evidence="2">
    <location>
        <begin position="4"/>
        <end position="143"/>
    </location>
</feature>
<evidence type="ECO:0000256" key="1">
    <source>
        <dbReference type="SAM" id="MobiDB-lite"/>
    </source>
</evidence>
<reference evidence="3" key="1">
    <citation type="submission" date="2022-12" db="EMBL/GenBank/DDBJ databases">
        <title>Genomic of Bacillus halotolerans.</title>
        <authorList>
            <person name="Xu G."/>
            <person name="Ding Y."/>
        </authorList>
    </citation>
    <scope>NUCLEOTIDE SEQUENCE</scope>
    <source>
        <strain evidence="3">B13</strain>
    </source>
</reference>
<dbReference type="InterPro" id="IPR018913">
    <property type="entry name" value="BppU_N"/>
</dbReference>
<gene>
    <name evidence="3" type="ORF">O0R52_09540</name>
</gene>
<name>A0ABY7I5F8_9BACI</name>
<dbReference type="Proteomes" id="UP001164713">
    <property type="component" value="Chromosome"/>
</dbReference>
<keyword evidence="4" id="KW-1185">Reference proteome</keyword>
<accession>A0ABY7I5F8</accession>